<dbReference type="Gene3D" id="3.10.450.50">
    <property type="match status" value="1"/>
</dbReference>
<sequence>MINENFFPAVASYFDLMEGSDKTEVLSVFDPNAVVIDDGHGYTGHREILDWLTGPASEFTITKTLISSSRSAQGAIANIRVDGNFPGSPVDLRHEFTQGSTGLIGSLTISV</sequence>
<reference evidence="1 2" key="1">
    <citation type="submission" date="2020-04" db="EMBL/GenBank/DDBJ databases">
        <title>Paeniglutamicibacter sp. ANT13_2, a novel actinomycete isolated from sediment in Antarctica.</title>
        <authorList>
            <person name="Sakdapetsiri C."/>
            <person name="Pinyakong O."/>
        </authorList>
    </citation>
    <scope>NUCLEOTIDE SEQUENCE [LARGE SCALE GENOMIC DNA]</scope>
    <source>
        <strain evidence="1 2">ANT13_2</strain>
    </source>
</reference>
<gene>
    <name evidence="1" type="ORF">HED64_03950</name>
</gene>
<dbReference type="InterPro" id="IPR032710">
    <property type="entry name" value="NTF2-like_dom_sf"/>
</dbReference>
<proteinExistence type="predicted"/>
<evidence type="ECO:0000313" key="2">
    <source>
        <dbReference type="Proteomes" id="UP000746595"/>
    </source>
</evidence>
<name>A0ABX1G2R1_9MICC</name>
<keyword evidence="2" id="KW-1185">Reference proteome</keyword>
<evidence type="ECO:0000313" key="1">
    <source>
        <dbReference type="EMBL" id="NKG19865.1"/>
    </source>
</evidence>
<accession>A0ABX1G2R1</accession>
<dbReference type="EMBL" id="JAAWVT010000001">
    <property type="protein sequence ID" value="NKG19865.1"/>
    <property type="molecule type" value="Genomic_DNA"/>
</dbReference>
<organism evidence="1 2">
    <name type="scientific">Paeniglutamicibacter terrestris</name>
    <dbReference type="NCBI Taxonomy" id="2723403"/>
    <lineage>
        <taxon>Bacteria</taxon>
        <taxon>Bacillati</taxon>
        <taxon>Actinomycetota</taxon>
        <taxon>Actinomycetes</taxon>
        <taxon>Micrococcales</taxon>
        <taxon>Micrococcaceae</taxon>
        <taxon>Paeniglutamicibacter</taxon>
    </lineage>
</organism>
<dbReference type="Proteomes" id="UP000746595">
    <property type="component" value="Unassembled WGS sequence"/>
</dbReference>
<dbReference type="SUPFAM" id="SSF54427">
    <property type="entry name" value="NTF2-like"/>
    <property type="match status" value="1"/>
</dbReference>
<dbReference type="RefSeq" id="WP_168150759.1">
    <property type="nucleotide sequence ID" value="NZ_JAAWVT010000001.1"/>
</dbReference>
<comment type="caution">
    <text evidence="1">The sequence shown here is derived from an EMBL/GenBank/DDBJ whole genome shotgun (WGS) entry which is preliminary data.</text>
</comment>
<protein>
    <submittedName>
        <fullName evidence="1">Nuclear transport factor 2 family protein</fullName>
    </submittedName>
</protein>